<dbReference type="OrthoDB" id="6145120at2759"/>
<organism evidence="2 3">
    <name type="scientific">Sphaeroforma arctica JP610</name>
    <dbReference type="NCBI Taxonomy" id="667725"/>
    <lineage>
        <taxon>Eukaryota</taxon>
        <taxon>Ichthyosporea</taxon>
        <taxon>Ichthyophonida</taxon>
        <taxon>Sphaeroforma</taxon>
    </lineage>
</organism>
<feature type="region of interest" description="Disordered" evidence="1">
    <location>
        <begin position="158"/>
        <end position="193"/>
    </location>
</feature>
<dbReference type="Proteomes" id="UP000054560">
    <property type="component" value="Unassembled WGS sequence"/>
</dbReference>
<dbReference type="RefSeq" id="XP_014152829.1">
    <property type="nucleotide sequence ID" value="XM_014297354.1"/>
</dbReference>
<dbReference type="PANTHER" id="PTHR15276">
    <property type="entry name" value="H4 D10S170 PROTEIN-RELATED"/>
    <property type="match status" value="1"/>
</dbReference>
<keyword evidence="3" id="KW-1185">Reference proteome</keyword>
<evidence type="ECO:0000313" key="2">
    <source>
        <dbReference type="EMBL" id="KNC78927.1"/>
    </source>
</evidence>
<feature type="region of interest" description="Disordered" evidence="1">
    <location>
        <begin position="333"/>
        <end position="376"/>
    </location>
</feature>
<reference evidence="2 3" key="1">
    <citation type="submission" date="2011-02" db="EMBL/GenBank/DDBJ databases">
        <title>The Genome Sequence of Sphaeroforma arctica JP610.</title>
        <authorList>
            <consortium name="The Broad Institute Genome Sequencing Platform"/>
            <person name="Russ C."/>
            <person name="Cuomo C."/>
            <person name="Young S.K."/>
            <person name="Zeng Q."/>
            <person name="Gargeya S."/>
            <person name="Alvarado L."/>
            <person name="Berlin A."/>
            <person name="Chapman S.B."/>
            <person name="Chen Z."/>
            <person name="Freedman E."/>
            <person name="Gellesch M."/>
            <person name="Goldberg J."/>
            <person name="Griggs A."/>
            <person name="Gujja S."/>
            <person name="Heilman E."/>
            <person name="Heiman D."/>
            <person name="Howarth C."/>
            <person name="Mehta T."/>
            <person name="Neiman D."/>
            <person name="Pearson M."/>
            <person name="Roberts A."/>
            <person name="Saif S."/>
            <person name="Shea T."/>
            <person name="Shenoy N."/>
            <person name="Sisk P."/>
            <person name="Stolte C."/>
            <person name="Sykes S."/>
            <person name="White J."/>
            <person name="Yandava C."/>
            <person name="Burger G."/>
            <person name="Gray M.W."/>
            <person name="Holland P.W.H."/>
            <person name="King N."/>
            <person name="Lang F.B.F."/>
            <person name="Roger A.J."/>
            <person name="Ruiz-Trillo I."/>
            <person name="Haas B."/>
            <person name="Nusbaum C."/>
            <person name="Birren B."/>
        </authorList>
    </citation>
    <scope>NUCLEOTIDE SEQUENCE [LARGE SCALE GENOMIC DNA]</scope>
    <source>
        <strain evidence="2 3">JP610</strain>
    </source>
</reference>
<evidence type="ECO:0008006" key="4">
    <source>
        <dbReference type="Google" id="ProtNLM"/>
    </source>
</evidence>
<accession>A0A0L0FQ55</accession>
<dbReference type="eggNOG" id="KOG2129">
    <property type="taxonomic scope" value="Eukaryota"/>
</dbReference>
<dbReference type="GeneID" id="25909165"/>
<dbReference type="AlphaFoldDB" id="A0A0L0FQ55"/>
<evidence type="ECO:0000313" key="3">
    <source>
        <dbReference type="Proteomes" id="UP000054560"/>
    </source>
</evidence>
<feature type="compositionally biased region" description="Low complexity" evidence="1">
    <location>
        <begin position="180"/>
        <end position="193"/>
    </location>
</feature>
<protein>
    <recommendedName>
        <fullName evidence="4">Cortactin-binding protein-2 N-terminal domain-containing protein</fullName>
    </recommendedName>
</protein>
<gene>
    <name evidence="2" type="ORF">SARC_08661</name>
</gene>
<dbReference type="Pfam" id="PF09755">
    <property type="entry name" value="DUF2046"/>
    <property type="match status" value="1"/>
</dbReference>
<dbReference type="STRING" id="667725.A0A0L0FQ55"/>
<evidence type="ECO:0000256" key="1">
    <source>
        <dbReference type="SAM" id="MobiDB-lite"/>
    </source>
</evidence>
<sequence>MHEPALNCQLENERIKVAARDEELSFLKKATPAVVTDEEGGELIINTLLRKIEQLKKEKESLIVSLEQEEEHISNGLLVKLEKVKKEKIEMENLLEQEQEFIVNRLQKQIEAKQRVSNNLELQIQQMRKEKGDMENALEQEAEFMVNRLQKKLENMEQERTELKKQLSQGSSTTSLNNLAGSASGFSSDGFTSGDVNEEVKRLRQALLDNEEQQKKHLAEYEAERHKLQCDNTHLQQLLEREKEQVGTLSRNMTRLELEMEQEEEKQFNLLTSPTNVRKQLGNGAQLPSHKGSLGEVPAPRLLRINSTGQPGPTDRIRTRSMSEDMPLQIMQPGTKWWAHRSGSTSSANVSANELQLPVDSSTPNAAGSTDTPQSS</sequence>
<name>A0A0L0FQ55_9EUKA</name>
<dbReference type="InterPro" id="IPR019152">
    <property type="entry name" value="DUF2046"/>
</dbReference>
<dbReference type="EMBL" id="KQ242395">
    <property type="protein sequence ID" value="KNC78927.1"/>
    <property type="molecule type" value="Genomic_DNA"/>
</dbReference>
<dbReference type="PANTHER" id="PTHR15276:SF0">
    <property type="entry name" value="COILED-COIL DOMAIN-CONTAINING PROTEIN 6"/>
    <property type="match status" value="1"/>
</dbReference>
<feature type="compositionally biased region" description="Polar residues" evidence="1">
    <location>
        <begin position="342"/>
        <end position="376"/>
    </location>
</feature>
<proteinExistence type="predicted"/>
<feature type="compositionally biased region" description="Polar residues" evidence="1">
    <location>
        <begin position="166"/>
        <end position="179"/>
    </location>
</feature>